<accession>A0A0A9CAE2</accession>
<protein>
    <submittedName>
        <fullName evidence="1">Uncharacterized protein</fullName>
    </submittedName>
</protein>
<organism evidence="1">
    <name type="scientific">Arundo donax</name>
    <name type="common">Giant reed</name>
    <name type="synonym">Donax arundinaceus</name>
    <dbReference type="NCBI Taxonomy" id="35708"/>
    <lineage>
        <taxon>Eukaryota</taxon>
        <taxon>Viridiplantae</taxon>
        <taxon>Streptophyta</taxon>
        <taxon>Embryophyta</taxon>
        <taxon>Tracheophyta</taxon>
        <taxon>Spermatophyta</taxon>
        <taxon>Magnoliopsida</taxon>
        <taxon>Liliopsida</taxon>
        <taxon>Poales</taxon>
        <taxon>Poaceae</taxon>
        <taxon>PACMAD clade</taxon>
        <taxon>Arundinoideae</taxon>
        <taxon>Arundineae</taxon>
        <taxon>Arundo</taxon>
    </lineage>
</organism>
<dbReference type="AlphaFoldDB" id="A0A0A9CAE2"/>
<reference evidence="1" key="1">
    <citation type="submission" date="2014-09" db="EMBL/GenBank/DDBJ databases">
        <authorList>
            <person name="Magalhaes I.L.F."/>
            <person name="Oliveira U."/>
            <person name="Santos F.R."/>
            <person name="Vidigal T.H.D.A."/>
            <person name="Brescovit A.D."/>
            <person name="Santos A.J."/>
        </authorList>
    </citation>
    <scope>NUCLEOTIDE SEQUENCE</scope>
    <source>
        <tissue evidence="1">Shoot tissue taken approximately 20 cm above the soil surface</tissue>
    </source>
</reference>
<proteinExistence type="predicted"/>
<sequence length="43" mass="4777">MADSSDGGDGVPFEGVEICCFNLVSKLISLPRCDIRIQFWTTR</sequence>
<dbReference type="EMBL" id="GBRH01227520">
    <property type="protein sequence ID" value="JAD70375.1"/>
    <property type="molecule type" value="Transcribed_RNA"/>
</dbReference>
<evidence type="ECO:0000313" key="1">
    <source>
        <dbReference type="EMBL" id="JAD70375.1"/>
    </source>
</evidence>
<reference evidence="1" key="2">
    <citation type="journal article" date="2015" name="Data Brief">
        <title>Shoot transcriptome of the giant reed, Arundo donax.</title>
        <authorList>
            <person name="Barrero R.A."/>
            <person name="Guerrero F.D."/>
            <person name="Moolhuijzen P."/>
            <person name="Goolsby J.A."/>
            <person name="Tidwell J."/>
            <person name="Bellgard S.E."/>
            <person name="Bellgard M.I."/>
        </authorList>
    </citation>
    <scope>NUCLEOTIDE SEQUENCE</scope>
    <source>
        <tissue evidence="1">Shoot tissue taken approximately 20 cm above the soil surface</tissue>
    </source>
</reference>
<name>A0A0A9CAE2_ARUDO</name>